<keyword evidence="8" id="KW-1185">Reference proteome</keyword>
<dbReference type="FunFam" id="1.20.58.90:FF:000008">
    <property type="entry name" value="Tubulin-specific chaperone A"/>
    <property type="match status" value="1"/>
</dbReference>
<evidence type="ECO:0000256" key="4">
    <source>
        <dbReference type="ARBA" id="ARBA00023186"/>
    </source>
</evidence>
<dbReference type="Gene3D" id="1.20.58.90">
    <property type="match status" value="1"/>
</dbReference>
<evidence type="ECO:0000313" key="9">
    <source>
        <dbReference type="RefSeq" id="XP_011298738.1"/>
    </source>
</evidence>
<organism evidence="8 9">
    <name type="scientific">Fopius arisanus</name>
    <dbReference type="NCBI Taxonomy" id="64838"/>
    <lineage>
        <taxon>Eukaryota</taxon>
        <taxon>Metazoa</taxon>
        <taxon>Ecdysozoa</taxon>
        <taxon>Arthropoda</taxon>
        <taxon>Hexapoda</taxon>
        <taxon>Insecta</taxon>
        <taxon>Pterygota</taxon>
        <taxon>Neoptera</taxon>
        <taxon>Endopterygota</taxon>
        <taxon>Hymenoptera</taxon>
        <taxon>Apocrita</taxon>
        <taxon>Ichneumonoidea</taxon>
        <taxon>Braconidae</taxon>
        <taxon>Opiinae</taxon>
        <taxon>Fopius</taxon>
    </lineage>
</organism>
<comment type="function">
    <text evidence="1">Tubulin-folding protein; involved in the early step of the tubulin folding pathway.</text>
</comment>
<dbReference type="KEGG" id="fas:105263914"/>
<keyword evidence="6" id="KW-0493">Microtubule</keyword>
<dbReference type="CTD" id="6902"/>
<dbReference type="OrthoDB" id="296187at2759"/>
<dbReference type="RefSeq" id="XP_011298738.1">
    <property type="nucleotide sequence ID" value="XM_011300436.1"/>
</dbReference>
<dbReference type="GeneID" id="105263914"/>
<dbReference type="AlphaFoldDB" id="A0A9R1SX35"/>
<dbReference type="GO" id="GO:0005829">
    <property type="term" value="C:cytosol"/>
    <property type="evidence" value="ECO:0007669"/>
    <property type="project" value="TreeGrafter"/>
</dbReference>
<name>A0A9R1SX35_9HYME</name>
<dbReference type="InterPro" id="IPR036126">
    <property type="entry name" value="TBCA_sf"/>
</dbReference>
<dbReference type="GO" id="GO:0005874">
    <property type="term" value="C:microtubule"/>
    <property type="evidence" value="ECO:0007669"/>
    <property type="project" value="UniProtKB-KW"/>
</dbReference>
<keyword evidence="4 6" id="KW-0143">Chaperone</keyword>
<sequence>MSDPRLRTLKIKTGVVKRLAKEKVTYEKEAVQQKERIQKYKDQGKDGHDIRKQEEVLQESLMMIPDCQRRLIKAHEDLKKILESEQDLKESEPYLDAEKVLEEAEQQLPKDSNLLSAS</sequence>
<evidence type="ECO:0000313" key="8">
    <source>
        <dbReference type="Proteomes" id="UP000694866"/>
    </source>
</evidence>
<accession>A0A9R1SX35</accession>
<dbReference type="GO" id="GO:0007021">
    <property type="term" value="P:tubulin complex assembly"/>
    <property type="evidence" value="ECO:0007669"/>
    <property type="project" value="UniProtKB-UniRule"/>
</dbReference>
<reference evidence="9" key="1">
    <citation type="submission" date="2025-08" db="UniProtKB">
        <authorList>
            <consortium name="RefSeq"/>
        </authorList>
    </citation>
    <scope>IDENTIFICATION</scope>
    <source>
        <strain evidence="9">USDA-PBARC FA_bdor</strain>
        <tissue evidence="9">Whole organism</tissue>
    </source>
</reference>
<evidence type="ECO:0000256" key="5">
    <source>
        <dbReference type="ARBA" id="ARBA00026055"/>
    </source>
</evidence>
<keyword evidence="7" id="KW-0175">Coiled coil</keyword>
<dbReference type="GO" id="GO:0048487">
    <property type="term" value="F:beta-tubulin binding"/>
    <property type="evidence" value="ECO:0007669"/>
    <property type="project" value="InterPro"/>
</dbReference>
<dbReference type="PANTHER" id="PTHR21500:SF0">
    <property type="entry name" value="TUBULIN-SPECIFIC CHAPERONE A"/>
    <property type="match status" value="1"/>
</dbReference>
<evidence type="ECO:0000256" key="7">
    <source>
        <dbReference type="SAM" id="Coils"/>
    </source>
</evidence>
<evidence type="ECO:0000256" key="1">
    <source>
        <dbReference type="ARBA" id="ARBA00003046"/>
    </source>
</evidence>
<dbReference type="SUPFAM" id="SSF46988">
    <property type="entry name" value="Tubulin chaperone cofactor A"/>
    <property type="match status" value="1"/>
</dbReference>
<dbReference type="Pfam" id="PF02970">
    <property type="entry name" value="TBCA"/>
    <property type="match status" value="1"/>
</dbReference>
<dbReference type="GO" id="GO:0007023">
    <property type="term" value="P:post-chaperonin tubulin folding pathway"/>
    <property type="evidence" value="ECO:0007669"/>
    <property type="project" value="UniProtKB-UniRule"/>
</dbReference>
<dbReference type="InterPro" id="IPR004226">
    <property type="entry name" value="TBCA"/>
</dbReference>
<evidence type="ECO:0000256" key="2">
    <source>
        <dbReference type="ARBA" id="ARBA00006806"/>
    </source>
</evidence>
<keyword evidence="6" id="KW-0963">Cytoplasm</keyword>
<dbReference type="Proteomes" id="UP000694866">
    <property type="component" value="Unplaced"/>
</dbReference>
<evidence type="ECO:0000256" key="3">
    <source>
        <dbReference type="ARBA" id="ARBA00015002"/>
    </source>
</evidence>
<feature type="coiled-coil region" evidence="7">
    <location>
        <begin position="16"/>
        <end position="43"/>
    </location>
</feature>
<comment type="subunit">
    <text evidence="5 6">Supercomplex made of cofactors A to E. Cofactors A and D function by capturing and stabilizing tubulin in a quasi-native conformation. Cofactor E binds to the cofactor D-tubulin complex; interaction with cofactor C then causes the release of tubulin polypeptides that are committed to the native state.</text>
</comment>
<comment type="similarity">
    <text evidence="2 6">Belongs to the TBCA family.</text>
</comment>
<dbReference type="PANTHER" id="PTHR21500">
    <property type="entry name" value="TUBULIN-SPECIFIC CHAPERONE A"/>
    <property type="match status" value="1"/>
</dbReference>
<protein>
    <recommendedName>
        <fullName evidence="3 6">Tubulin-specific chaperone A</fullName>
    </recommendedName>
</protein>
<comment type="subcellular location">
    <subcellularLocation>
        <location evidence="6">Cytoplasm</location>
        <location evidence="6">Cytoskeleton</location>
    </subcellularLocation>
</comment>
<gene>
    <name evidence="9" type="primary">Tbca</name>
</gene>
<evidence type="ECO:0000256" key="6">
    <source>
        <dbReference type="RuleBase" id="RU364030"/>
    </source>
</evidence>
<proteinExistence type="inferred from homology"/>
<keyword evidence="6" id="KW-0206">Cytoskeleton</keyword>